<dbReference type="AlphaFoldDB" id="A0A0F7UAD7"/>
<feature type="region of interest" description="Disordered" evidence="1">
    <location>
        <begin position="176"/>
        <end position="210"/>
    </location>
</feature>
<gene>
    <name evidence="2" type="ORF">BN1204_026320</name>
</gene>
<feature type="region of interest" description="Disordered" evidence="1">
    <location>
        <begin position="999"/>
        <end position="1082"/>
    </location>
</feature>
<feature type="compositionally biased region" description="Low complexity" evidence="1">
    <location>
        <begin position="1101"/>
        <end position="1110"/>
    </location>
</feature>
<dbReference type="EMBL" id="LN714482">
    <property type="protein sequence ID" value="CEL66823.1"/>
    <property type="molecule type" value="Genomic_DNA"/>
</dbReference>
<feature type="compositionally biased region" description="Basic and acidic residues" evidence="1">
    <location>
        <begin position="279"/>
        <end position="290"/>
    </location>
</feature>
<evidence type="ECO:0008006" key="3">
    <source>
        <dbReference type="Google" id="ProtNLM"/>
    </source>
</evidence>
<organism evidence="2">
    <name type="scientific">Neospora caninum (strain Liverpool)</name>
    <dbReference type="NCBI Taxonomy" id="572307"/>
    <lineage>
        <taxon>Eukaryota</taxon>
        <taxon>Sar</taxon>
        <taxon>Alveolata</taxon>
        <taxon>Apicomplexa</taxon>
        <taxon>Conoidasida</taxon>
        <taxon>Coccidia</taxon>
        <taxon>Eucoccidiorida</taxon>
        <taxon>Eimeriorina</taxon>
        <taxon>Sarcocystidae</taxon>
        <taxon>Neospora</taxon>
    </lineage>
</organism>
<feature type="region of interest" description="Disordered" evidence="1">
    <location>
        <begin position="377"/>
        <end position="406"/>
    </location>
</feature>
<feature type="region of interest" description="Disordered" evidence="1">
    <location>
        <begin position="1101"/>
        <end position="1161"/>
    </location>
</feature>
<feature type="compositionally biased region" description="Basic and acidic residues" evidence="1">
    <location>
        <begin position="176"/>
        <end position="195"/>
    </location>
</feature>
<feature type="compositionally biased region" description="Acidic residues" evidence="1">
    <location>
        <begin position="916"/>
        <end position="931"/>
    </location>
</feature>
<accession>A0A0F7UAD7</accession>
<feature type="compositionally biased region" description="Basic and acidic residues" evidence="1">
    <location>
        <begin position="885"/>
        <end position="910"/>
    </location>
</feature>
<name>A0A0F7UAD7_NEOCL</name>
<feature type="region of interest" description="Disordered" evidence="1">
    <location>
        <begin position="1227"/>
        <end position="1253"/>
    </location>
</feature>
<feature type="region of interest" description="Disordered" evidence="1">
    <location>
        <begin position="620"/>
        <end position="655"/>
    </location>
</feature>
<feature type="compositionally biased region" description="Basic and acidic residues" evidence="1">
    <location>
        <begin position="1126"/>
        <end position="1145"/>
    </location>
</feature>
<feature type="compositionally biased region" description="Basic and acidic residues" evidence="1">
    <location>
        <begin position="1033"/>
        <end position="1061"/>
    </location>
</feature>
<reference evidence="2" key="1">
    <citation type="journal article" date="2015" name="PLoS ONE">
        <title>Comprehensive Evaluation of Toxoplasma gondii VEG and Neospora caninum LIV Genomes with Tachyzoite Stage Transcriptome and Proteome Defines Novel Transcript Features.</title>
        <authorList>
            <person name="Ramaprasad A."/>
            <person name="Mourier T."/>
            <person name="Naeem R."/>
            <person name="Malas T.B."/>
            <person name="Moussa E."/>
            <person name="Panigrahi A."/>
            <person name="Vermont S.J."/>
            <person name="Otto T.D."/>
            <person name="Wastling J."/>
            <person name="Pain A."/>
        </authorList>
    </citation>
    <scope>NUCLEOTIDE SEQUENCE</scope>
    <source>
        <strain evidence="2">Liverpool</strain>
    </source>
</reference>
<evidence type="ECO:0000256" key="1">
    <source>
        <dbReference type="SAM" id="MobiDB-lite"/>
    </source>
</evidence>
<feature type="compositionally biased region" description="Gly residues" evidence="1">
    <location>
        <begin position="295"/>
        <end position="307"/>
    </location>
</feature>
<feature type="region of interest" description="Disordered" evidence="1">
    <location>
        <begin position="872"/>
        <end position="948"/>
    </location>
</feature>
<evidence type="ECO:0000313" key="2">
    <source>
        <dbReference type="EMBL" id="CEL66823.1"/>
    </source>
</evidence>
<sequence length="1253" mass="137185">MEPRELRNAVADCARRQIRMKELWDAFLYRAVVLRADLRPEHVAKIFHSLATVQKPVLSFIDYMLEDVRFRVHLFRLQDIALLLSALARLQVRDDLLLQALVPVILKRITPASPPKDLALVMHAFVRMEGPQVELLGSRVVASLAGRLEALSQPQSLALLLSAFAEHAKKQIQREALEKERERGVADAEDGRRASSEPAETGAAAHELGDLRETPLRIPFRVFLESLLEQTGRQLRDFHARDCVHTLAGVASLAGCNRRIREDSRRREEAALLRLRDEEAKAGRGGRDASKGTGANDGGEDGNGGTGETRWEESCLSPSLLEDVLWRVHKRLLEVKFEMQSRDAVLLFRSVHALQADCGEFTTETEELIKLPRPLDAGARGEARSPAGDASPVVSGCGNEGKRKKRRRPLLERLRDVVVQEATHRAGDLETTEVLELLRILASETEQFYPGLEAALCVRLSDSLVGFSSPYFKPPVELHKALQQTADIFLRLFSSAKPHLPPSFSGLPFSLAARSPSERDACGGLRGSFAISLNQEDTSSPRLALEHSGRNYRFAGAIGTSFFKLLAKQREMKLTPQVAATVTWALGVFHIRDPHWATTLKHRRASVVSCFTGNPLFPSSASPPSSASSSSSSLSPPSRPSSSGESSESTSSGLSSVFLEEEEADQLQAYLQGAKTLSKLAGGLALLGMSDVADCLGIFPLLSTVDTFGEPELPLSILMAAAVFDLTRRPATLANSLLQPAAEAVYNQREALPPWYSPSLRFISMSSLPSAWPAFLQDFFANPDPHVAAAPTGLAQLSLGGCWIAPHLSRLGTHDMLLRTEFIQSERLRKGSRRGSQVVHRSQQFDAIVGRYLNKAGVSSLLYRPAGSDELSGDAPGFRAQMSGESRREGRGNKLNFDKVGDDTNAEEHAAWGGEESLEGEADETPLDAETDLASVSDRFEGDTEEDEGMIVFPERVRKELLSWQGVHVACEVQVGPFVVPFAVDLVSLGEHLKRFPLRAAKKTSSSEESLAEESLSLDEVREEETATGTPDGSREEAEAADRKYPRAEDAPRQDEQKSGDLEQNAAHAEGGKNPEGPNPRTHILLDVLWRDFDFYLEPHSGSTPASFPSSAPPARGPVQAEDDAEHAAKAHAEEGPSESREVDGRSVSQRPPVNRGKSPMLCAGKFAELNALRRQGWHVACVSETSWLTLEAQRRRGEGEREDLKRYILSCIASLGKRKHRRHLNDRERIGMGDDGEVAGGSASDVSTVANS</sequence>
<protein>
    <recommendedName>
        <fullName evidence="3">RAP domain-containing protein</fullName>
    </recommendedName>
</protein>
<proteinExistence type="predicted"/>
<feature type="region of interest" description="Disordered" evidence="1">
    <location>
        <begin position="279"/>
        <end position="311"/>
    </location>
</feature>